<dbReference type="PANTHER" id="PTHR13184:SF5">
    <property type="entry name" value="METHYLTRANSFERASE-LIKE PROTEIN 17, MITOCHONDRIAL"/>
    <property type="match status" value="1"/>
</dbReference>
<dbReference type="Pfam" id="PF09243">
    <property type="entry name" value="Rsm22"/>
    <property type="match status" value="1"/>
</dbReference>
<evidence type="ECO:0000313" key="10">
    <source>
        <dbReference type="Proteomes" id="UP000308199"/>
    </source>
</evidence>
<evidence type="ECO:0000256" key="3">
    <source>
        <dbReference type="ARBA" id="ARBA00022946"/>
    </source>
</evidence>
<evidence type="ECO:0000313" key="9">
    <source>
        <dbReference type="EMBL" id="THH04971.1"/>
    </source>
</evidence>
<keyword evidence="2" id="KW-0479">Metal-binding</keyword>
<keyword evidence="5" id="KW-0411">Iron-sulfur</keyword>
<keyword evidence="10" id="KW-1185">Reference proteome</keyword>
<dbReference type="PANTHER" id="PTHR13184">
    <property type="entry name" value="37S RIBOSOMAL PROTEIN S22"/>
    <property type="match status" value="1"/>
</dbReference>
<dbReference type="GO" id="GO:0046872">
    <property type="term" value="F:metal ion binding"/>
    <property type="evidence" value="ECO:0007669"/>
    <property type="project" value="UniProtKB-KW"/>
</dbReference>
<comment type="subcellular location">
    <subcellularLocation>
        <location evidence="1">Mitochondrion</location>
    </subcellularLocation>
</comment>
<dbReference type="GO" id="GO:0003735">
    <property type="term" value="F:structural constituent of ribosome"/>
    <property type="evidence" value="ECO:0007669"/>
    <property type="project" value="TreeGrafter"/>
</dbReference>
<dbReference type="GO" id="GO:0051536">
    <property type="term" value="F:iron-sulfur cluster binding"/>
    <property type="evidence" value="ECO:0007669"/>
    <property type="project" value="UniProtKB-KW"/>
</dbReference>
<gene>
    <name evidence="9" type="ORF">EW145_g5134</name>
</gene>
<name>A0A4S4L2F8_9AGAM</name>
<dbReference type="GO" id="GO:0006412">
    <property type="term" value="P:translation"/>
    <property type="evidence" value="ECO:0007669"/>
    <property type="project" value="InterPro"/>
</dbReference>
<reference evidence="9 10" key="1">
    <citation type="submission" date="2019-02" db="EMBL/GenBank/DDBJ databases">
        <title>Genome sequencing of the rare red list fungi Phellinidium pouzarii.</title>
        <authorList>
            <person name="Buettner E."/>
            <person name="Kellner H."/>
        </authorList>
    </citation>
    <scope>NUCLEOTIDE SEQUENCE [LARGE SCALE GENOMIC DNA]</scope>
    <source>
        <strain evidence="9 10">DSM 108285</strain>
    </source>
</reference>
<dbReference type="GO" id="GO:0005763">
    <property type="term" value="C:mitochondrial small ribosomal subunit"/>
    <property type="evidence" value="ECO:0007669"/>
    <property type="project" value="TreeGrafter"/>
</dbReference>
<dbReference type="InterPro" id="IPR015324">
    <property type="entry name" value="Ribosomal_Rsm22-like"/>
</dbReference>
<organism evidence="9 10">
    <name type="scientific">Phellinidium pouzarii</name>
    <dbReference type="NCBI Taxonomy" id="167371"/>
    <lineage>
        <taxon>Eukaryota</taxon>
        <taxon>Fungi</taxon>
        <taxon>Dikarya</taxon>
        <taxon>Basidiomycota</taxon>
        <taxon>Agaricomycotina</taxon>
        <taxon>Agaricomycetes</taxon>
        <taxon>Hymenochaetales</taxon>
        <taxon>Hymenochaetaceae</taxon>
        <taxon>Phellinidium</taxon>
    </lineage>
</organism>
<dbReference type="EMBL" id="SGPK01000296">
    <property type="protein sequence ID" value="THH04971.1"/>
    <property type="molecule type" value="Genomic_DNA"/>
</dbReference>
<dbReference type="InterPro" id="IPR052571">
    <property type="entry name" value="Mt_RNA_Methyltransferase"/>
</dbReference>
<feature type="region of interest" description="Disordered" evidence="8">
    <location>
        <begin position="483"/>
        <end position="574"/>
    </location>
</feature>
<evidence type="ECO:0000256" key="8">
    <source>
        <dbReference type="SAM" id="MobiDB-lite"/>
    </source>
</evidence>
<evidence type="ECO:0000256" key="4">
    <source>
        <dbReference type="ARBA" id="ARBA00023004"/>
    </source>
</evidence>
<proteinExistence type="predicted"/>
<feature type="compositionally biased region" description="Polar residues" evidence="8">
    <location>
        <begin position="538"/>
        <end position="548"/>
    </location>
</feature>
<accession>A0A4S4L2F8</accession>
<keyword evidence="4" id="KW-0408">Iron</keyword>
<dbReference type="OrthoDB" id="421327at2759"/>
<feature type="region of interest" description="Disordered" evidence="8">
    <location>
        <begin position="87"/>
        <end position="112"/>
    </location>
</feature>
<evidence type="ECO:0000256" key="6">
    <source>
        <dbReference type="ARBA" id="ARBA00023128"/>
    </source>
</evidence>
<feature type="compositionally biased region" description="Basic and acidic residues" evidence="8">
    <location>
        <begin position="551"/>
        <end position="574"/>
    </location>
</feature>
<keyword evidence="6" id="KW-0496">Mitochondrion</keyword>
<comment type="caution">
    <text evidence="9">The sequence shown here is derived from an EMBL/GenBank/DDBJ whole genome shotgun (WGS) entry which is preliminary data.</text>
</comment>
<evidence type="ECO:0000256" key="7">
    <source>
        <dbReference type="ARBA" id="ARBA00045681"/>
    </source>
</evidence>
<dbReference type="GO" id="GO:0008168">
    <property type="term" value="F:methyltransferase activity"/>
    <property type="evidence" value="ECO:0007669"/>
    <property type="project" value="InterPro"/>
</dbReference>
<comment type="function">
    <text evidence="7">Mitochondrial ribosome (mitoribosome) assembly factor. Binds at the interface of the head and body domains of the mitochondrial small ribosomal subunit (mt-SSU), occluding the mRNA channel and preventing compaction of the head domain towards the body. Probable inactive methyltransferase: retains the characteristic folding and ability to bind S-adenosyl-L-methionine, but it probably lost its methyltransferase activity.</text>
</comment>
<dbReference type="Proteomes" id="UP000308199">
    <property type="component" value="Unassembled WGS sequence"/>
</dbReference>
<evidence type="ECO:0000256" key="2">
    <source>
        <dbReference type="ARBA" id="ARBA00022723"/>
    </source>
</evidence>
<evidence type="ECO:0000256" key="5">
    <source>
        <dbReference type="ARBA" id="ARBA00023014"/>
    </source>
</evidence>
<dbReference type="AlphaFoldDB" id="A0A4S4L2F8"/>
<evidence type="ECO:0000256" key="1">
    <source>
        <dbReference type="ARBA" id="ARBA00004173"/>
    </source>
</evidence>
<sequence>MLQNRCSKAVVRLCSRRGLPSAAKSKFSKCSPAASHIPIPNAPLELDPSLQNLLRDADMALLRHKRGEKSATSPSTMRELEVVEFDETKPVEQNVEDDDEMSESKERKSARAKFGSNRIGSILLPAELRDAIDRIINEEDKSRLYEDAKRLFREDRDDGSGIWNTEYDEDYKSRKQAVRHADRDGTAFASVALPAHYSIVYAVLDNLNHRLGEEWKMQHVLEWGSGVGSGLWASMHAGQDLARDRSQGFLLSQSTISSYLGIEKRVGLSLMAKRLIEGMDVGSAQISWAKGLSNTELIGRSEGDNVLALSAFHLSSLPTDTARKETIKQMWSSCANIFVLIDHDSTAGFESIAGAREHLLRMGRKELEEPATRANTGCHVVAPRMQRPSFLRKTKHVRAGHEDIGYSYVVIKRGKRPSSTDRSLHAVITADMLEQGFAADANSVHRIRLEAYSWPRLVFAPLKKSGHVVIDGCQIMRMTIPRSQGKQPYYDARKSSWGDIFPHKPKNPPQVRLQPTGKNKSDPSTLLGADIGKRRSGRPSQNSPSYSDIMSDLKEGKSNRRRDRVQEIDFSRDD</sequence>
<keyword evidence="3" id="KW-0809">Transit peptide</keyword>
<protein>
    <submittedName>
        <fullName evidence="9">Uncharacterized protein</fullName>
    </submittedName>
</protein>